<proteinExistence type="predicted"/>
<accession>A0A917MRH4</accession>
<dbReference type="AlphaFoldDB" id="A0A917MRH4"/>
<protein>
    <submittedName>
        <fullName evidence="1">Uncharacterized protein</fullName>
    </submittedName>
</protein>
<reference evidence="1" key="2">
    <citation type="submission" date="2020-09" db="EMBL/GenBank/DDBJ databases">
        <authorList>
            <person name="Sun Q."/>
            <person name="Zhou Y."/>
        </authorList>
    </citation>
    <scope>NUCLEOTIDE SEQUENCE</scope>
    <source>
        <strain evidence="1">CGMCC 1.15290</strain>
    </source>
</reference>
<gene>
    <name evidence="1" type="ORF">GCM10011379_06670</name>
</gene>
<sequence length="244" mass="28507">MLECSIPRYSRQANSLREEATEYIFDETVRRGSIQFYLPEDIRLNPRLSKYPKFLFEISPSQYIEAIIHTIEYDTVKRHVAVHGTALNNLTPEAVTLPLDQLRLTQILYLADYLSTYMDFQKMRESKKVYAFAFMQQHPYDFPFLALFDKEPQQVLNAYEYSERVYIVEYLKDKIKDTQATFIVLTDWMQPESTTLKGAEEAAFELMANELVEDFEAPEEPDYITPPPTAAEILMQKLFAGYTA</sequence>
<name>A0A917MRH4_9BACT</name>
<organism evidence="1 2">
    <name type="scientific">Filimonas zeae</name>
    <dbReference type="NCBI Taxonomy" id="1737353"/>
    <lineage>
        <taxon>Bacteria</taxon>
        <taxon>Pseudomonadati</taxon>
        <taxon>Bacteroidota</taxon>
        <taxon>Chitinophagia</taxon>
        <taxon>Chitinophagales</taxon>
        <taxon>Chitinophagaceae</taxon>
        <taxon>Filimonas</taxon>
    </lineage>
</organism>
<comment type="caution">
    <text evidence="1">The sequence shown here is derived from an EMBL/GenBank/DDBJ whole genome shotgun (WGS) entry which is preliminary data.</text>
</comment>
<evidence type="ECO:0000313" key="1">
    <source>
        <dbReference type="EMBL" id="GGH59656.1"/>
    </source>
</evidence>
<keyword evidence="2" id="KW-1185">Reference proteome</keyword>
<reference evidence="1" key="1">
    <citation type="journal article" date="2014" name="Int. J. Syst. Evol. Microbiol.">
        <title>Complete genome sequence of Corynebacterium casei LMG S-19264T (=DSM 44701T), isolated from a smear-ripened cheese.</title>
        <authorList>
            <consortium name="US DOE Joint Genome Institute (JGI-PGF)"/>
            <person name="Walter F."/>
            <person name="Albersmeier A."/>
            <person name="Kalinowski J."/>
            <person name="Ruckert C."/>
        </authorList>
    </citation>
    <scope>NUCLEOTIDE SEQUENCE</scope>
    <source>
        <strain evidence="1">CGMCC 1.15290</strain>
    </source>
</reference>
<evidence type="ECO:0000313" key="2">
    <source>
        <dbReference type="Proteomes" id="UP000627292"/>
    </source>
</evidence>
<dbReference type="EMBL" id="BMIB01000001">
    <property type="protein sequence ID" value="GGH59656.1"/>
    <property type="molecule type" value="Genomic_DNA"/>
</dbReference>
<dbReference type="Proteomes" id="UP000627292">
    <property type="component" value="Unassembled WGS sequence"/>
</dbReference>
<dbReference type="RefSeq" id="WP_188950553.1">
    <property type="nucleotide sequence ID" value="NZ_BMIB01000001.1"/>
</dbReference>